<dbReference type="Pfam" id="PF00583">
    <property type="entry name" value="Acetyltransf_1"/>
    <property type="match status" value="1"/>
</dbReference>
<organism evidence="4 5">
    <name type="scientific">Pseudidiomarina halophila</name>
    <dbReference type="NCBI Taxonomy" id="1449799"/>
    <lineage>
        <taxon>Bacteria</taxon>
        <taxon>Pseudomonadati</taxon>
        <taxon>Pseudomonadota</taxon>
        <taxon>Gammaproteobacteria</taxon>
        <taxon>Alteromonadales</taxon>
        <taxon>Idiomarinaceae</taxon>
        <taxon>Pseudidiomarina</taxon>
    </lineage>
</organism>
<evidence type="ECO:0000313" key="4">
    <source>
        <dbReference type="EMBL" id="RUO51556.1"/>
    </source>
</evidence>
<sequence>MSSFIRPARAGDIDALVALEAATFDYSQIGKRSFQRFLKGSSAHVFVLTAGQDSDALLGYSLMLTRKNSSVWRLYSIAVATQARGQGVGRQLLEHALAYARQGGASALSLEVKVDNRAAIELYRRYDFEVVDVLTDYYPGHADGYRMRLSFT</sequence>
<reference evidence="5" key="1">
    <citation type="journal article" date="2018" name="Front. Microbiol.">
        <title>Genome-Based Analysis Reveals the Taxonomy and Diversity of the Family Idiomarinaceae.</title>
        <authorList>
            <person name="Liu Y."/>
            <person name="Lai Q."/>
            <person name="Shao Z."/>
        </authorList>
    </citation>
    <scope>NUCLEOTIDE SEQUENCE [LARGE SCALE GENOMIC DNA]</scope>
    <source>
        <strain evidence="5">BH195</strain>
    </source>
</reference>
<dbReference type="PANTHER" id="PTHR43420">
    <property type="entry name" value="ACETYLTRANSFERASE"/>
    <property type="match status" value="1"/>
</dbReference>
<dbReference type="Proteomes" id="UP000287198">
    <property type="component" value="Unassembled WGS sequence"/>
</dbReference>
<accession>A0A432XS39</accession>
<dbReference type="SUPFAM" id="SSF55729">
    <property type="entry name" value="Acyl-CoA N-acyltransferases (Nat)"/>
    <property type="match status" value="1"/>
</dbReference>
<dbReference type="RefSeq" id="WP_126764403.1">
    <property type="nucleotide sequence ID" value="NZ_JBHLTZ010000014.1"/>
</dbReference>
<dbReference type="AlphaFoldDB" id="A0A432XS39"/>
<dbReference type="CDD" id="cd04301">
    <property type="entry name" value="NAT_SF"/>
    <property type="match status" value="1"/>
</dbReference>
<protein>
    <submittedName>
        <fullName evidence="4">N-acetyltransferase</fullName>
    </submittedName>
</protein>
<dbReference type="GO" id="GO:0016747">
    <property type="term" value="F:acyltransferase activity, transferring groups other than amino-acyl groups"/>
    <property type="evidence" value="ECO:0007669"/>
    <property type="project" value="InterPro"/>
</dbReference>
<dbReference type="InterPro" id="IPR050680">
    <property type="entry name" value="YpeA/RimI_acetyltransf"/>
</dbReference>
<evidence type="ECO:0000256" key="1">
    <source>
        <dbReference type="ARBA" id="ARBA00022679"/>
    </source>
</evidence>
<gene>
    <name evidence="4" type="ORF">CWI69_11290</name>
</gene>
<dbReference type="PROSITE" id="PS51186">
    <property type="entry name" value="GNAT"/>
    <property type="match status" value="1"/>
</dbReference>
<keyword evidence="2" id="KW-0012">Acyltransferase</keyword>
<feature type="domain" description="N-acetyltransferase" evidence="3">
    <location>
        <begin position="3"/>
        <end position="152"/>
    </location>
</feature>
<evidence type="ECO:0000259" key="3">
    <source>
        <dbReference type="PROSITE" id="PS51186"/>
    </source>
</evidence>
<dbReference type="EMBL" id="PIPW01000004">
    <property type="protein sequence ID" value="RUO51556.1"/>
    <property type="molecule type" value="Genomic_DNA"/>
</dbReference>
<dbReference type="Gene3D" id="3.40.630.30">
    <property type="match status" value="1"/>
</dbReference>
<dbReference type="InterPro" id="IPR000182">
    <property type="entry name" value="GNAT_dom"/>
</dbReference>
<dbReference type="InterPro" id="IPR016181">
    <property type="entry name" value="Acyl_CoA_acyltransferase"/>
</dbReference>
<keyword evidence="5" id="KW-1185">Reference proteome</keyword>
<proteinExistence type="predicted"/>
<keyword evidence="1 4" id="KW-0808">Transferase</keyword>
<evidence type="ECO:0000313" key="5">
    <source>
        <dbReference type="Proteomes" id="UP000287198"/>
    </source>
</evidence>
<evidence type="ECO:0000256" key="2">
    <source>
        <dbReference type="ARBA" id="ARBA00023315"/>
    </source>
</evidence>
<dbReference type="OrthoDB" id="27442at2"/>
<comment type="caution">
    <text evidence="4">The sequence shown here is derived from an EMBL/GenBank/DDBJ whole genome shotgun (WGS) entry which is preliminary data.</text>
</comment>
<name>A0A432XS39_9GAMM</name>